<keyword evidence="8 9" id="KW-0472">Membrane</keyword>
<comment type="caution">
    <text evidence="10">The sequence shown here is derived from an EMBL/GenBank/DDBJ whole genome shotgun (WGS) entry which is preliminary data.</text>
</comment>
<dbReference type="PANTHER" id="PTHR30588">
    <property type="entry name" value="BRANCHED-CHAIN AMINO ACID TRANSPORT SYSTEM 2 CARRIER PROTEIN"/>
    <property type="match status" value="1"/>
</dbReference>
<evidence type="ECO:0000256" key="5">
    <source>
        <dbReference type="ARBA" id="ARBA00022692"/>
    </source>
</evidence>
<keyword evidence="7 9" id="KW-1133">Transmembrane helix</keyword>
<name>A0ABQ1PMN0_9ENTE</name>
<feature type="transmembrane region" description="Helical" evidence="9">
    <location>
        <begin position="41"/>
        <end position="63"/>
    </location>
</feature>
<reference evidence="11" key="1">
    <citation type="journal article" date="2019" name="Int. J. Syst. Evol. Microbiol.">
        <title>The Global Catalogue of Microorganisms (GCM) 10K type strain sequencing project: providing services to taxonomists for standard genome sequencing and annotation.</title>
        <authorList>
            <consortium name="The Broad Institute Genomics Platform"/>
            <consortium name="The Broad Institute Genome Sequencing Center for Infectious Disease"/>
            <person name="Wu L."/>
            <person name="Ma J."/>
        </authorList>
    </citation>
    <scope>NUCLEOTIDE SEQUENCE [LARGE SCALE GENOMIC DNA]</scope>
    <source>
        <strain evidence="11">CGMCC 1.15942</strain>
    </source>
</reference>
<dbReference type="RefSeq" id="WP_088270024.1">
    <property type="nucleotide sequence ID" value="NZ_BMKI01000009.1"/>
</dbReference>
<dbReference type="NCBIfam" id="TIGR00796">
    <property type="entry name" value="livcs"/>
    <property type="match status" value="1"/>
</dbReference>
<sequence>MTKKLSWREYLYVGSMLFGLFFGAGNLIFPVHMGQEAGANIFLANLGFLITGIGLPFLGVIAIGISKSNGVFDLATRVNRRYAVGFTVLLYLTIGPFFALPRLATTSFEIGLAPFISTGQQKIFLAIFSAGFFLVAWALSRKPSKLLDYVGKFLNPLFLFLLAILLLFAFLNPLGSISTAEVGNAYTENPFFKGFTEGYNTLDALASLAFGIIIVSTIKGMGVEKPNDIAKDTIKSGAVSIILMGIIYTLLSYMGTMSLGGFPLSENGGIALAQIANHYLGNLGSILLAFIVILACLKTAIGLITAFSETFAELFPKKSYAFYIAAASILPCLFANVGLTNIIQFSIPVLMFIYPLAMTLMLLVIISPLFQHRQEVYQMTTYVTLLAALLDALNSAPDSFKSLGFVTAILDAANVYLPLFTIGMGWVVPAILGFIIGIFWTMIKKTPSAE</sequence>
<keyword evidence="3 9" id="KW-0813">Transport</keyword>
<dbReference type="PANTHER" id="PTHR30588:SF0">
    <property type="entry name" value="BRANCHED-CHAIN AMINO ACID PERMEASE BRNQ"/>
    <property type="match status" value="1"/>
</dbReference>
<evidence type="ECO:0000256" key="4">
    <source>
        <dbReference type="ARBA" id="ARBA00022475"/>
    </source>
</evidence>
<keyword evidence="4" id="KW-1003">Cell membrane</keyword>
<evidence type="ECO:0000313" key="10">
    <source>
        <dbReference type="EMBL" id="GGC99716.1"/>
    </source>
</evidence>
<feature type="transmembrane region" description="Helical" evidence="9">
    <location>
        <begin position="345"/>
        <end position="367"/>
    </location>
</feature>
<organism evidence="10 11">
    <name type="scientific">Enterococcus wangshanyuanii</name>
    <dbReference type="NCBI Taxonomy" id="2005703"/>
    <lineage>
        <taxon>Bacteria</taxon>
        <taxon>Bacillati</taxon>
        <taxon>Bacillota</taxon>
        <taxon>Bacilli</taxon>
        <taxon>Lactobacillales</taxon>
        <taxon>Enterococcaceae</taxon>
        <taxon>Enterococcus</taxon>
    </lineage>
</organism>
<feature type="transmembrane region" description="Helical" evidence="9">
    <location>
        <begin position="153"/>
        <end position="171"/>
    </location>
</feature>
<feature type="transmembrane region" description="Helical" evidence="9">
    <location>
        <begin position="12"/>
        <end position="29"/>
    </location>
</feature>
<dbReference type="Proteomes" id="UP000630615">
    <property type="component" value="Unassembled WGS sequence"/>
</dbReference>
<evidence type="ECO:0000256" key="6">
    <source>
        <dbReference type="ARBA" id="ARBA00022970"/>
    </source>
</evidence>
<evidence type="ECO:0000313" key="11">
    <source>
        <dbReference type="Proteomes" id="UP000630615"/>
    </source>
</evidence>
<evidence type="ECO:0000256" key="1">
    <source>
        <dbReference type="ARBA" id="ARBA00004651"/>
    </source>
</evidence>
<keyword evidence="5 9" id="KW-0812">Transmembrane</keyword>
<dbReference type="Pfam" id="PF05525">
    <property type="entry name" value="Branch_AA_trans"/>
    <property type="match status" value="1"/>
</dbReference>
<evidence type="ECO:0000256" key="3">
    <source>
        <dbReference type="ARBA" id="ARBA00022448"/>
    </source>
</evidence>
<protein>
    <recommendedName>
        <fullName evidence="9">Branched-chain amino acid transport system carrier protein</fullName>
    </recommendedName>
</protein>
<comment type="caution">
    <text evidence="9">Lacks conserved residue(s) required for the propagation of feature annotation.</text>
</comment>
<dbReference type="Gene3D" id="1.20.1740.10">
    <property type="entry name" value="Amino acid/polyamine transporter I"/>
    <property type="match status" value="1"/>
</dbReference>
<evidence type="ECO:0000256" key="8">
    <source>
        <dbReference type="ARBA" id="ARBA00023136"/>
    </source>
</evidence>
<feature type="transmembrane region" description="Helical" evidence="9">
    <location>
        <begin position="320"/>
        <end position="339"/>
    </location>
</feature>
<feature type="transmembrane region" description="Helical" evidence="9">
    <location>
        <begin position="286"/>
        <end position="308"/>
    </location>
</feature>
<keyword evidence="11" id="KW-1185">Reference proteome</keyword>
<feature type="transmembrane region" description="Helical" evidence="9">
    <location>
        <begin position="234"/>
        <end position="254"/>
    </location>
</feature>
<evidence type="ECO:0000256" key="9">
    <source>
        <dbReference type="RuleBase" id="RU362122"/>
    </source>
</evidence>
<gene>
    <name evidence="10" type="primary">brnQ</name>
    <name evidence="10" type="ORF">GCM10011573_31570</name>
</gene>
<comment type="subcellular location">
    <subcellularLocation>
        <location evidence="1 9">Cell membrane</location>
        <topology evidence="1 9">Multi-pass membrane protein</topology>
    </subcellularLocation>
</comment>
<proteinExistence type="inferred from homology"/>
<feature type="transmembrane region" description="Helical" evidence="9">
    <location>
        <begin position="123"/>
        <end position="141"/>
    </location>
</feature>
<accession>A0ABQ1PMN0</accession>
<comment type="function">
    <text evidence="9">Component of the transport system for branched-chain amino acids.</text>
</comment>
<dbReference type="EMBL" id="BMKI01000009">
    <property type="protein sequence ID" value="GGC99716.1"/>
    <property type="molecule type" value="Genomic_DNA"/>
</dbReference>
<evidence type="ECO:0000256" key="2">
    <source>
        <dbReference type="ARBA" id="ARBA00008540"/>
    </source>
</evidence>
<comment type="similarity">
    <text evidence="2 9">Belongs to the branched chain amino acid transporter family.</text>
</comment>
<dbReference type="InterPro" id="IPR004685">
    <property type="entry name" value="Brnchd-chn_aa_trnsp_Livcs"/>
</dbReference>
<feature type="transmembrane region" description="Helical" evidence="9">
    <location>
        <begin position="83"/>
        <end position="103"/>
    </location>
</feature>
<feature type="transmembrane region" description="Helical" evidence="9">
    <location>
        <begin position="204"/>
        <end position="222"/>
    </location>
</feature>
<feature type="transmembrane region" description="Helical" evidence="9">
    <location>
        <begin position="416"/>
        <end position="440"/>
    </location>
</feature>
<keyword evidence="6 9" id="KW-0029">Amino-acid transport</keyword>
<evidence type="ECO:0000256" key="7">
    <source>
        <dbReference type="ARBA" id="ARBA00022989"/>
    </source>
</evidence>